<comment type="caution">
    <text evidence="1">The sequence shown here is derived from an EMBL/GenBank/DDBJ whole genome shotgun (WGS) entry which is preliminary data.</text>
</comment>
<reference evidence="1 2" key="1">
    <citation type="journal article" date="2014" name="Genome Announc.">
        <title>Draft Genome Sequence of Paenibacillus pini JCM 16418T, Isolated from the Rhizosphere of Pine Tree.</title>
        <authorList>
            <person name="Yuki M."/>
            <person name="Oshima K."/>
            <person name="Suda W."/>
            <person name="Oshida Y."/>
            <person name="Kitamura K."/>
            <person name="Iida Y."/>
            <person name="Hattori M."/>
            <person name="Ohkuma M."/>
        </authorList>
    </citation>
    <scope>NUCLEOTIDE SEQUENCE [LARGE SCALE GENOMIC DNA]</scope>
    <source>
        <strain evidence="1 2">JCM 16418</strain>
    </source>
</reference>
<gene>
    <name evidence="1" type="ORF">JCM16418_4311</name>
</gene>
<dbReference type="Proteomes" id="UP000019364">
    <property type="component" value="Unassembled WGS sequence"/>
</dbReference>
<accession>W7Z756</accession>
<evidence type="ECO:0000313" key="1">
    <source>
        <dbReference type="EMBL" id="GAF10134.1"/>
    </source>
</evidence>
<dbReference type="EMBL" id="BAVZ01000018">
    <property type="protein sequence ID" value="GAF10134.1"/>
    <property type="molecule type" value="Genomic_DNA"/>
</dbReference>
<dbReference type="AlphaFoldDB" id="W7Z756"/>
<sequence length="75" mass="7518">MLAARVVHAAMTRAEAVLDAAVDVAKAQTRVVKHALVVAVAVAKADSAGATVAVADAVKVRAVAKADVEQAKAET</sequence>
<name>W7Z756_9BACL</name>
<proteinExistence type="predicted"/>
<keyword evidence="2" id="KW-1185">Reference proteome</keyword>
<organism evidence="1 2">
    <name type="scientific">Paenibacillus pini JCM 16418</name>
    <dbReference type="NCBI Taxonomy" id="1236976"/>
    <lineage>
        <taxon>Bacteria</taxon>
        <taxon>Bacillati</taxon>
        <taxon>Bacillota</taxon>
        <taxon>Bacilli</taxon>
        <taxon>Bacillales</taxon>
        <taxon>Paenibacillaceae</taxon>
        <taxon>Paenibacillus</taxon>
    </lineage>
</organism>
<evidence type="ECO:0000313" key="2">
    <source>
        <dbReference type="Proteomes" id="UP000019364"/>
    </source>
</evidence>
<protein>
    <submittedName>
        <fullName evidence="1">Uncharacterized protein</fullName>
    </submittedName>
</protein>